<comment type="subcellular location">
    <subcellularLocation>
        <location evidence="1">Membrane</location>
        <topology evidence="1">Multi-pass membrane protein</topology>
    </subcellularLocation>
</comment>
<evidence type="ECO:0000256" key="3">
    <source>
        <dbReference type="ARBA" id="ARBA00022692"/>
    </source>
</evidence>
<dbReference type="InterPro" id="IPR020846">
    <property type="entry name" value="MFS_dom"/>
</dbReference>
<sequence length="442" mass="48387">MTFCYFLQFIDKVTLNYGNVMGLQAELGLVGDQFSRLPMSFFIAYIVFEFLQMFVIQKFPVAKVLGVNVVIWGILTACCAATQNFAGILVVRILLGASEAAIVPCMMILTSNFVDKKDAAFFTGVWYSGLGIGQIVGGLLSFLFQHVSLTAPVSGWRIMFIVIGMLNILAGVYVFLVLPSTPLENKKLTAKEKYVLLVKLTEGKLGVTGKIFKPKQALELLFDIQGWLFLLICATISFSSNTISTFSSIDIVSFGFTSKEAALLGMPSGVVSVFASVVASYFIKRGSPRYLTICCTLVPAVVGAALMSYLPSNNKAGLLIGIYLVNFITCPYALAIVWASSNVSGSTKKIGMQAVFISVGFALGNITGPLSYRAVDAPKYEPAKVSMLITQCVSIGLALVIVGIYYIRNKKRDKYVGEYKDETENAWADLTDFENKRFRYLY</sequence>
<reference evidence="8 9" key="1">
    <citation type="journal article" date="2011" name="Proc. Natl. Acad. Sci. U.S.A.">
        <title>Comparative genomics of xylose-fermenting fungi for enhanced biofuel production.</title>
        <authorList>
            <person name="Wohlbach D.J."/>
            <person name="Kuo A."/>
            <person name="Sato T.K."/>
            <person name="Potts K.M."/>
            <person name="Salamov A.A."/>
            <person name="LaButti K.M."/>
            <person name="Sun H."/>
            <person name="Clum A."/>
            <person name="Pangilinan J.L."/>
            <person name="Lindquist E.A."/>
            <person name="Lucas S."/>
            <person name="Lapidus A."/>
            <person name="Jin M."/>
            <person name="Gunawan C."/>
            <person name="Balan V."/>
            <person name="Dale B.E."/>
            <person name="Jeffries T.W."/>
            <person name="Zinkel R."/>
            <person name="Barry K.W."/>
            <person name="Grigoriev I.V."/>
            <person name="Gasch A.P."/>
        </authorList>
    </citation>
    <scope>NUCLEOTIDE SEQUENCE [LARGE SCALE GENOMIC DNA]</scope>
    <source>
        <strain evidence="9">ATCC 10573 / BCRC 21748 / CBS 615 / JCM 9827 / NBRC 10315 / NRRL Y-1498 / VKM Y-70</strain>
    </source>
</reference>
<dbReference type="EMBL" id="GL996515">
    <property type="protein sequence ID" value="EGV64827.1"/>
    <property type="molecule type" value="Genomic_DNA"/>
</dbReference>
<feature type="transmembrane region" description="Helical" evidence="6">
    <location>
        <begin position="290"/>
        <end position="310"/>
    </location>
</feature>
<evidence type="ECO:0000256" key="4">
    <source>
        <dbReference type="ARBA" id="ARBA00022989"/>
    </source>
</evidence>
<feature type="domain" description="Major facilitator superfamily (MFS) profile" evidence="7">
    <location>
        <begin position="1"/>
        <end position="410"/>
    </location>
</feature>
<name>G3B0W8_CANTC</name>
<evidence type="ECO:0000256" key="2">
    <source>
        <dbReference type="ARBA" id="ARBA00022448"/>
    </source>
</evidence>
<dbReference type="GO" id="GO:0022857">
    <property type="term" value="F:transmembrane transporter activity"/>
    <property type="evidence" value="ECO:0007669"/>
    <property type="project" value="InterPro"/>
</dbReference>
<keyword evidence="9" id="KW-1185">Reference proteome</keyword>
<feature type="transmembrane region" description="Helical" evidence="6">
    <location>
        <begin position="388"/>
        <end position="407"/>
    </location>
</feature>
<dbReference type="InterPro" id="IPR011701">
    <property type="entry name" value="MFS"/>
</dbReference>
<evidence type="ECO:0000313" key="9">
    <source>
        <dbReference type="Proteomes" id="UP000000707"/>
    </source>
</evidence>
<feature type="transmembrane region" description="Helical" evidence="6">
    <location>
        <begin position="156"/>
        <end position="178"/>
    </location>
</feature>
<dbReference type="eggNOG" id="KOG2533">
    <property type="taxonomic scope" value="Eukaryota"/>
</dbReference>
<keyword evidence="2" id="KW-0813">Transport</keyword>
<dbReference type="Gene3D" id="1.20.1250.20">
    <property type="entry name" value="MFS general substrate transporter like domains"/>
    <property type="match status" value="2"/>
</dbReference>
<feature type="transmembrane region" description="Helical" evidence="6">
    <location>
        <begin position="316"/>
        <end position="338"/>
    </location>
</feature>
<feature type="transmembrane region" description="Helical" evidence="6">
    <location>
        <begin position="89"/>
        <end position="109"/>
    </location>
</feature>
<evidence type="ECO:0000259" key="7">
    <source>
        <dbReference type="PROSITE" id="PS50850"/>
    </source>
</evidence>
<proteinExistence type="predicted"/>
<feature type="transmembrane region" description="Helical" evidence="6">
    <location>
        <begin position="64"/>
        <end position="83"/>
    </location>
</feature>
<dbReference type="PANTHER" id="PTHR43791">
    <property type="entry name" value="PERMEASE-RELATED"/>
    <property type="match status" value="1"/>
</dbReference>
<feature type="transmembrane region" description="Helical" evidence="6">
    <location>
        <begin position="220"/>
        <end position="241"/>
    </location>
</feature>
<evidence type="ECO:0000256" key="5">
    <source>
        <dbReference type="ARBA" id="ARBA00023136"/>
    </source>
</evidence>
<dbReference type="OrthoDB" id="6730379at2759"/>
<keyword evidence="4 6" id="KW-1133">Transmembrane helix</keyword>
<evidence type="ECO:0000313" key="8">
    <source>
        <dbReference type="EMBL" id="EGV64827.1"/>
    </source>
</evidence>
<dbReference type="KEGG" id="cten:18248808"/>
<keyword evidence="3 6" id="KW-0812">Transmembrane</keyword>
<protein>
    <recommendedName>
        <fullName evidence="7">Major facilitator superfamily (MFS) profile domain-containing protein</fullName>
    </recommendedName>
</protein>
<dbReference type="AlphaFoldDB" id="G3B0W8"/>
<evidence type="ECO:0000256" key="1">
    <source>
        <dbReference type="ARBA" id="ARBA00004141"/>
    </source>
</evidence>
<dbReference type="SUPFAM" id="SSF103473">
    <property type="entry name" value="MFS general substrate transporter"/>
    <property type="match status" value="1"/>
</dbReference>
<gene>
    <name evidence="8" type="ORF">CANTEDRAFT_120846</name>
</gene>
<evidence type="ECO:0000256" key="6">
    <source>
        <dbReference type="SAM" id="Phobius"/>
    </source>
</evidence>
<dbReference type="GeneID" id="18248808"/>
<dbReference type="PANTHER" id="PTHR43791:SF40">
    <property type="entry name" value="THIAMINE PATHWAY TRANSPORTER THI73"/>
    <property type="match status" value="1"/>
</dbReference>
<dbReference type="Proteomes" id="UP000000707">
    <property type="component" value="Unassembled WGS sequence"/>
</dbReference>
<organism evidence="9">
    <name type="scientific">Candida tenuis (strain ATCC 10573 / BCRC 21748 / CBS 615 / JCM 9827 / NBRC 10315 / NRRL Y-1498 / VKM Y-70)</name>
    <name type="common">Yeast</name>
    <name type="synonym">Yamadazyma tenuis</name>
    <dbReference type="NCBI Taxonomy" id="590646"/>
    <lineage>
        <taxon>Eukaryota</taxon>
        <taxon>Fungi</taxon>
        <taxon>Dikarya</taxon>
        <taxon>Ascomycota</taxon>
        <taxon>Saccharomycotina</taxon>
        <taxon>Pichiomycetes</taxon>
        <taxon>Debaryomycetaceae</taxon>
        <taxon>Yamadazyma</taxon>
    </lineage>
</organism>
<accession>G3B0W8</accession>
<dbReference type="PROSITE" id="PS50850">
    <property type="entry name" value="MFS"/>
    <property type="match status" value="1"/>
</dbReference>
<feature type="transmembrane region" description="Helical" evidence="6">
    <location>
        <begin position="37"/>
        <end position="57"/>
    </location>
</feature>
<feature type="transmembrane region" description="Helical" evidence="6">
    <location>
        <begin position="350"/>
        <end position="368"/>
    </location>
</feature>
<dbReference type="InterPro" id="IPR036259">
    <property type="entry name" value="MFS_trans_sf"/>
</dbReference>
<feature type="transmembrane region" description="Helical" evidence="6">
    <location>
        <begin position="261"/>
        <end position="283"/>
    </location>
</feature>
<dbReference type="GO" id="GO:0016020">
    <property type="term" value="C:membrane"/>
    <property type="evidence" value="ECO:0007669"/>
    <property type="project" value="UniProtKB-SubCell"/>
</dbReference>
<dbReference type="HOGENOM" id="CLU_001265_0_5_1"/>
<keyword evidence="5 6" id="KW-0472">Membrane</keyword>
<dbReference type="Pfam" id="PF07690">
    <property type="entry name" value="MFS_1"/>
    <property type="match status" value="1"/>
</dbReference>
<feature type="transmembrane region" description="Helical" evidence="6">
    <location>
        <begin position="121"/>
        <end position="144"/>
    </location>
</feature>